<feature type="domain" description="DUF4401" evidence="2">
    <location>
        <begin position="31"/>
        <end position="354"/>
    </location>
</feature>
<feature type="transmembrane region" description="Helical" evidence="1">
    <location>
        <begin position="146"/>
        <end position="162"/>
    </location>
</feature>
<name>A0A558JCG6_9GAMM</name>
<dbReference type="AlphaFoldDB" id="A0A558JCG6"/>
<evidence type="ECO:0000256" key="1">
    <source>
        <dbReference type="SAM" id="Phobius"/>
    </source>
</evidence>
<feature type="transmembrane region" description="Helical" evidence="1">
    <location>
        <begin position="40"/>
        <end position="59"/>
    </location>
</feature>
<feature type="transmembrane region" description="Helical" evidence="1">
    <location>
        <begin position="307"/>
        <end position="326"/>
    </location>
</feature>
<feature type="transmembrane region" description="Helical" evidence="1">
    <location>
        <begin position="168"/>
        <end position="185"/>
    </location>
</feature>
<evidence type="ECO:0000313" key="4">
    <source>
        <dbReference type="Proteomes" id="UP000317288"/>
    </source>
</evidence>
<dbReference type="InterPro" id="IPR025513">
    <property type="entry name" value="DUF4401"/>
</dbReference>
<feature type="transmembrane region" description="Helical" evidence="1">
    <location>
        <begin position="240"/>
        <end position="262"/>
    </location>
</feature>
<organism evidence="3 4">
    <name type="scientific">Vreelandella titanicae</name>
    <dbReference type="NCBI Taxonomy" id="664683"/>
    <lineage>
        <taxon>Bacteria</taxon>
        <taxon>Pseudomonadati</taxon>
        <taxon>Pseudomonadota</taxon>
        <taxon>Gammaproteobacteria</taxon>
        <taxon>Oceanospirillales</taxon>
        <taxon>Halomonadaceae</taxon>
        <taxon>Vreelandella</taxon>
    </lineage>
</organism>
<keyword evidence="1" id="KW-0472">Membrane</keyword>
<proteinExistence type="predicted"/>
<gene>
    <name evidence="3" type="ORF">FQP89_07045</name>
</gene>
<comment type="caution">
    <text evidence="3">The sequence shown here is derived from an EMBL/GenBank/DDBJ whole genome shotgun (WGS) entry which is preliminary data.</text>
</comment>
<dbReference type="Pfam" id="PF14351">
    <property type="entry name" value="DUF4401"/>
    <property type="match status" value="1"/>
</dbReference>
<reference evidence="3 4" key="1">
    <citation type="submission" date="2019-07" db="EMBL/GenBank/DDBJ databases">
        <title>Diversity of Bacteria from Kongsfjorden, Arctic.</title>
        <authorList>
            <person name="Yu Y."/>
        </authorList>
    </citation>
    <scope>NUCLEOTIDE SEQUENCE [LARGE SCALE GENOMIC DNA]</scope>
    <source>
        <strain evidence="3 4">SM1922</strain>
    </source>
</reference>
<keyword evidence="1" id="KW-1133">Transmembrane helix</keyword>
<feature type="transmembrane region" description="Helical" evidence="1">
    <location>
        <begin position="197"/>
        <end position="220"/>
    </location>
</feature>
<keyword evidence="1" id="KW-0812">Transmembrane</keyword>
<feature type="transmembrane region" description="Helical" evidence="1">
    <location>
        <begin position="65"/>
        <end position="82"/>
    </location>
</feature>
<feature type="transmembrane region" description="Helical" evidence="1">
    <location>
        <begin position="94"/>
        <end position="114"/>
    </location>
</feature>
<dbReference type="Proteomes" id="UP000317288">
    <property type="component" value="Unassembled WGS sequence"/>
</dbReference>
<evidence type="ECO:0000259" key="2">
    <source>
        <dbReference type="Pfam" id="PF14351"/>
    </source>
</evidence>
<accession>A0A558JCG6</accession>
<feature type="transmembrane region" description="Helical" evidence="1">
    <location>
        <begin position="274"/>
        <end position="301"/>
    </location>
</feature>
<evidence type="ECO:0000313" key="3">
    <source>
        <dbReference type="EMBL" id="TVU91294.1"/>
    </source>
</evidence>
<dbReference type="EMBL" id="VNFE01000002">
    <property type="protein sequence ID" value="TVU91294.1"/>
    <property type="molecule type" value="Genomic_DNA"/>
</dbReference>
<sequence length="366" mass="39987">MTRSVDGLKARLIQAGVTLNEPAPPAPLETPWSVRVLQAFSGWLAALFLLGFIAMGVVFVVESPAASLGLGLAMISAAFALLRTARSDVLEHLALAVSLAGQLLVAWAAIEFWGGSAYPFWSLLGWSLFGLQAVLALVMPSYVHRVFSAFAASLALYMALAMSRGEQTASGLVLLAVTLVWLNEFRWPHRIKSVQAWGYGLLMGLLVMQGLAHSGQPLWFWFEGPISGDSAWMNIWIDRWIAPGLSAVLLALTLALLLHSIFTHRSPMLYRRAALGVAVILLISVYVPAVVQGVVLLLLGFAIGHRLLVGLGVFSLLLAIGSYYYWLDTTLLIKALTLIVIGVMLLSLRWFLRRLDPFDDKREPKP</sequence>
<feature type="transmembrane region" description="Helical" evidence="1">
    <location>
        <begin position="331"/>
        <end position="352"/>
    </location>
</feature>
<protein>
    <submittedName>
        <fullName evidence="3">DUF4401 domain-containing protein</fullName>
    </submittedName>
</protein>
<feature type="transmembrane region" description="Helical" evidence="1">
    <location>
        <begin position="120"/>
        <end position="139"/>
    </location>
</feature>